<dbReference type="OrthoDB" id="78198at2759"/>
<comment type="caution">
    <text evidence="1">The sequence shown here is derived from an EMBL/GenBank/DDBJ whole genome shotgun (WGS) entry which is preliminary data.</text>
</comment>
<dbReference type="VEuPathDB" id="FungiDB:VP01_8418g1"/>
<accession>A0A0L6U9D4</accession>
<keyword evidence="2" id="KW-1185">Reference proteome</keyword>
<dbReference type="AlphaFoldDB" id="A0A0L6U9D4"/>
<dbReference type="Proteomes" id="UP000037035">
    <property type="component" value="Unassembled WGS sequence"/>
</dbReference>
<evidence type="ECO:0000313" key="1">
    <source>
        <dbReference type="EMBL" id="KNZ45169.1"/>
    </source>
</evidence>
<sequence>MVMSVLQNDLCPLLELNFGFSPNRTTIYSILNPPGLWHNSVIAKPLYSQHHNKTPKEHILTLVKRGYRLPESPPSYSSTSVAISNFTPPFLFLLVAS</sequence>
<reference evidence="1 2" key="1">
    <citation type="submission" date="2015-08" db="EMBL/GenBank/DDBJ databases">
        <title>Next Generation Sequencing and Analysis of the Genome of Puccinia sorghi L Schw, the Causal Agent of Maize Common Rust.</title>
        <authorList>
            <person name="Rochi L."/>
            <person name="Burguener G."/>
            <person name="Darino M."/>
            <person name="Turjanski A."/>
            <person name="Kreff E."/>
            <person name="Dieguez M.J."/>
            <person name="Sacco F."/>
        </authorList>
    </citation>
    <scope>NUCLEOTIDE SEQUENCE [LARGE SCALE GENOMIC DNA]</scope>
    <source>
        <strain evidence="1 2">RO10H11247</strain>
    </source>
</reference>
<dbReference type="EMBL" id="LAVV01013958">
    <property type="protein sequence ID" value="KNZ45169.1"/>
    <property type="molecule type" value="Genomic_DNA"/>
</dbReference>
<name>A0A0L6U9D4_9BASI</name>
<proteinExistence type="predicted"/>
<organism evidence="1 2">
    <name type="scientific">Puccinia sorghi</name>
    <dbReference type="NCBI Taxonomy" id="27349"/>
    <lineage>
        <taxon>Eukaryota</taxon>
        <taxon>Fungi</taxon>
        <taxon>Dikarya</taxon>
        <taxon>Basidiomycota</taxon>
        <taxon>Pucciniomycotina</taxon>
        <taxon>Pucciniomycetes</taxon>
        <taxon>Pucciniales</taxon>
        <taxon>Pucciniaceae</taxon>
        <taxon>Puccinia</taxon>
    </lineage>
</organism>
<evidence type="ECO:0000313" key="2">
    <source>
        <dbReference type="Proteomes" id="UP000037035"/>
    </source>
</evidence>
<gene>
    <name evidence="1" type="ORF">VP01_8418g1</name>
</gene>
<protein>
    <submittedName>
        <fullName evidence="1">Uncharacterized protein</fullName>
    </submittedName>
</protein>